<dbReference type="GO" id="GO:0016052">
    <property type="term" value="P:carbohydrate catabolic process"/>
    <property type="evidence" value="ECO:0007669"/>
    <property type="project" value="InterPro"/>
</dbReference>
<dbReference type="AlphaFoldDB" id="A0A7U3ZK15"/>
<evidence type="ECO:0008006" key="3">
    <source>
        <dbReference type="Google" id="ProtNLM"/>
    </source>
</evidence>
<dbReference type="Proteomes" id="UP000000493">
    <property type="component" value="Chromosome"/>
</dbReference>
<evidence type="ECO:0000313" key="1">
    <source>
        <dbReference type="EMBL" id="AEI48662.1"/>
    </source>
</evidence>
<dbReference type="GO" id="GO:0030246">
    <property type="term" value="F:carbohydrate binding"/>
    <property type="evidence" value="ECO:0007669"/>
    <property type="project" value="InterPro"/>
</dbReference>
<dbReference type="RefSeq" id="WP_013927973.1">
    <property type="nucleotide sequence ID" value="NC_015703.1"/>
</dbReference>
<gene>
    <name evidence="1" type="ordered locus">Runsl_2250</name>
</gene>
<accession>A0A7U3ZK15</accession>
<proteinExistence type="predicted"/>
<dbReference type="GO" id="GO:0004553">
    <property type="term" value="F:hydrolase activity, hydrolyzing O-glycosyl compounds"/>
    <property type="evidence" value="ECO:0007669"/>
    <property type="project" value="InterPro"/>
</dbReference>
<dbReference type="CDD" id="cd09620">
    <property type="entry name" value="CBM9_like_3"/>
    <property type="match status" value="1"/>
</dbReference>
<evidence type="ECO:0000313" key="2">
    <source>
        <dbReference type="Proteomes" id="UP000000493"/>
    </source>
</evidence>
<name>A0A7U3ZK15_RUNSL</name>
<organism evidence="1 2">
    <name type="scientific">Runella slithyformis (strain ATCC 29530 / DSM 19594 / LMG 11500 / NCIMB 11436 / LSU 4)</name>
    <dbReference type="NCBI Taxonomy" id="761193"/>
    <lineage>
        <taxon>Bacteria</taxon>
        <taxon>Pseudomonadati</taxon>
        <taxon>Bacteroidota</taxon>
        <taxon>Cytophagia</taxon>
        <taxon>Cytophagales</taxon>
        <taxon>Spirosomataceae</taxon>
        <taxon>Runella</taxon>
    </lineage>
</organism>
<sequence length="220" mass="25247">MPFLYFILLLMQSATPTIHLAKGQSIALPQTHFRYATDGREAPQSTLVTLASDDEYLSVEFECRQNPFWRENTYTQHNTEMWNQEVFEVFIAEGETTPTHYLELEINPNNALFVGWIDNPTKEAPQKLTFVDHDTSGIRHEVKAEGETWSGKMYIPWALLGGKKAAYRLNFYRIVSLQSHANPDWKCTPADCAFMCWSPSMSGATPRFHRPDAFGTLYLK</sequence>
<dbReference type="KEGG" id="rsi:Runsl_2250"/>
<dbReference type="Gene3D" id="2.60.40.1190">
    <property type="match status" value="1"/>
</dbReference>
<dbReference type="SUPFAM" id="SSF49344">
    <property type="entry name" value="CBD9-like"/>
    <property type="match status" value="1"/>
</dbReference>
<dbReference type="EMBL" id="CP002859">
    <property type="protein sequence ID" value="AEI48662.1"/>
    <property type="molecule type" value="Genomic_DNA"/>
</dbReference>
<protein>
    <recommendedName>
        <fullName evidence="3">Carbohydrate-binding domain-containing protein</fullName>
    </recommendedName>
</protein>
<reference evidence="1 2" key="2">
    <citation type="journal article" date="2012" name="Stand. Genomic Sci.">
        <title>Complete genome sequence of the aquatic bacterium Runella slithyformis type strain (LSU 4(T)).</title>
        <authorList>
            <person name="Copeland A."/>
            <person name="Zhang X."/>
            <person name="Misra M."/>
            <person name="Lapidus A."/>
            <person name="Nolan M."/>
            <person name="Lucas S."/>
            <person name="Deshpande S."/>
            <person name="Cheng J.F."/>
            <person name="Tapia R."/>
            <person name="Goodwin L.A."/>
            <person name="Pitluck S."/>
            <person name="Liolios K."/>
            <person name="Pagani I."/>
            <person name="Ivanova N."/>
            <person name="Mikhailova N."/>
            <person name="Pati A."/>
            <person name="Chen A."/>
            <person name="Palaniappan K."/>
            <person name="Land M."/>
            <person name="Hauser L."/>
            <person name="Pan C."/>
            <person name="Jeffries C.D."/>
            <person name="Detter J.C."/>
            <person name="Brambilla E.M."/>
            <person name="Rohde M."/>
            <person name="Djao O.D."/>
            <person name="Goker M."/>
            <person name="Sikorski J."/>
            <person name="Tindall B.J."/>
            <person name="Woyke T."/>
            <person name="Bristow J."/>
            <person name="Eisen J.A."/>
            <person name="Markowitz V."/>
            <person name="Hugenholtz P."/>
            <person name="Kyrpides N.C."/>
            <person name="Klenk H.P."/>
            <person name="Mavromatis K."/>
        </authorList>
    </citation>
    <scope>NUCLEOTIDE SEQUENCE [LARGE SCALE GENOMIC DNA]</scope>
    <source>
        <strain evidence="2">ATCC 29530 / DSM 19594 / LMG 11500 / NCIMB 11436 / LSU 4</strain>
    </source>
</reference>
<keyword evidence="2" id="KW-1185">Reference proteome</keyword>
<reference evidence="2" key="1">
    <citation type="submission" date="2011-06" db="EMBL/GenBank/DDBJ databases">
        <title>The complete genome of chromosome of Runella slithyformis DSM 19594.</title>
        <authorList>
            <consortium name="US DOE Joint Genome Institute (JGI-PGF)"/>
            <person name="Lucas S."/>
            <person name="Han J."/>
            <person name="Lapidus A."/>
            <person name="Bruce D."/>
            <person name="Goodwin L."/>
            <person name="Pitluck S."/>
            <person name="Peters L."/>
            <person name="Kyrpides N."/>
            <person name="Mavromatis K."/>
            <person name="Ivanova N."/>
            <person name="Ovchinnikova G."/>
            <person name="Zhang X."/>
            <person name="Misra M."/>
            <person name="Detter J.C."/>
            <person name="Tapia R."/>
            <person name="Han C."/>
            <person name="Land M."/>
            <person name="Hauser L."/>
            <person name="Markowitz V."/>
            <person name="Cheng J.-F."/>
            <person name="Hugenholtz P."/>
            <person name="Woyke T."/>
            <person name="Wu D."/>
            <person name="Tindall B."/>
            <person name="Faehrich R."/>
            <person name="Brambilla E."/>
            <person name="Klenk H.-P."/>
            <person name="Eisen J.A."/>
        </authorList>
    </citation>
    <scope>NUCLEOTIDE SEQUENCE [LARGE SCALE GENOMIC DNA]</scope>
    <source>
        <strain evidence="2">ATCC 29530 / DSM 19594 / LMG 11500 / NCIMB 11436 / LSU 4</strain>
    </source>
</reference>